<dbReference type="EMBL" id="AP019300">
    <property type="protein sequence ID" value="BBH02030.1"/>
    <property type="molecule type" value="Genomic_DNA"/>
</dbReference>
<protein>
    <submittedName>
        <fullName evidence="1">Uncharacterized protein</fullName>
    </submittedName>
</protein>
<evidence type="ECO:0000313" key="1">
    <source>
        <dbReference type="EMBL" id="BBH02030.1"/>
    </source>
</evidence>
<dbReference type="AlphaFoldDB" id="A0A4Y1RCS0"/>
<name>A0A4Y1RCS0_PRUDU</name>
<proteinExistence type="predicted"/>
<organism evidence="1">
    <name type="scientific">Prunus dulcis</name>
    <name type="common">Almond</name>
    <name type="synonym">Amygdalus dulcis</name>
    <dbReference type="NCBI Taxonomy" id="3755"/>
    <lineage>
        <taxon>Eukaryota</taxon>
        <taxon>Viridiplantae</taxon>
        <taxon>Streptophyta</taxon>
        <taxon>Embryophyta</taxon>
        <taxon>Tracheophyta</taxon>
        <taxon>Spermatophyta</taxon>
        <taxon>Magnoliopsida</taxon>
        <taxon>eudicotyledons</taxon>
        <taxon>Gunneridae</taxon>
        <taxon>Pentapetalae</taxon>
        <taxon>rosids</taxon>
        <taxon>fabids</taxon>
        <taxon>Rosales</taxon>
        <taxon>Rosaceae</taxon>
        <taxon>Amygdaloideae</taxon>
        <taxon>Amygdaleae</taxon>
        <taxon>Prunus</taxon>
    </lineage>
</organism>
<feature type="non-terminal residue" evidence="1">
    <location>
        <position position="161"/>
    </location>
</feature>
<feature type="non-terminal residue" evidence="1">
    <location>
        <position position="1"/>
    </location>
</feature>
<gene>
    <name evidence="1" type="ORF">Prudu_012471</name>
</gene>
<sequence>WLGKKLRRLSSKLAIKRLLLSHNEYLTKWENNWSSIHYRIARLKTDQEFNTTLDLQPLCQCSIWITRLKGEENAFGLQHERKNIMLNSKEAHNMINTKEEQEMKTIARSSIHHRAIFFGVDHEADRMIKTKESDCMIKTKEWDCMMGYIPSLYTLWAKAYR</sequence>
<reference evidence="1" key="1">
    <citation type="journal article" date="2019" name="Science">
        <title>Mutation of a bHLH transcription factor allowed almond domestication.</title>
        <authorList>
            <person name="Sanchez-Perez R."/>
            <person name="Pavan S."/>
            <person name="Mazzeo R."/>
            <person name="Moldovan C."/>
            <person name="Aiese Cigliano R."/>
            <person name="Del Cueto J."/>
            <person name="Ricciardi F."/>
            <person name="Lotti C."/>
            <person name="Ricciardi L."/>
            <person name="Dicenta F."/>
            <person name="Lopez-Marques R.L."/>
            <person name="Lindberg Moller B."/>
        </authorList>
    </citation>
    <scope>NUCLEOTIDE SEQUENCE</scope>
</reference>
<accession>A0A4Y1RCS0</accession>